<proteinExistence type="predicted"/>
<name>A0ABV7SX29_9SPHN</name>
<reference evidence="2" key="1">
    <citation type="journal article" date="2019" name="Int. J. Syst. Evol. Microbiol.">
        <title>The Global Catalogue of Microorganisms (GCM) 10K type strain sequencing project: providing services to taxonomists for standard genome sequencing and annotation.</title>
        <authorList>
            <consortium name="The Broad Institute Genomics Platform"/>
            <consortium name="The Broad Institute Genome Sequencing Center for Infectious Disease"/>
            <person name="Wu L."/>
            <person name="Ma J."/>
        </authorList>
    </citation>
    <scope>NUCLEOTIDE SEQUENCE [LARGE SCALE GENOMIC DNA]</scope>
    <source>
        <strain evidence="2">KCTC 42739</strain>
    </source>
</reference>
<dbReference type="RefSeq" id="WP_261294203.1">
    <property type="nucleotide sequence ID" value="NZ_JANQBK010000005.1"/>
</dbReference>
<dbReference type="Proteomes" id="UP001595713">
    <property type="component" value="Unassembled WGS sequence"/>
</dbReference>
<protein>
    <submittedName>
        <fullName evidence="1">PqqD family protein</fullName>
    </submittedName>
</protein>
<dbReference type="EMBL" id="JBHRXP010000007">
    <property type="protein sequence ID" value="MFC3580837.1"/>
    <property type="molecule type" value="Genomic_DNA"/>
</dbReference>
<evidence type="ECO:0000313" key="1">
    <source>
        <dbReference type="EMBL" id="MFC3580837.1"/>
    </source>
</evidence>
<comment type="caution">
    <text evidence="1">The sequence shown here is derived from an EMBL/GenBank/DDBJ whole genome shotgun (WGS) entry which is preliminary data.</text>
</comment>
<dbReference type="Gene3D" id="1.10.10.1150">
    <property type="entry name" value="Coenzyme PQQ synthesis protein D (PqqD)"/>
    <property type="match status" value="1"/>
</dbReference>
<keyword evidence="2" id="KW-1185">Reference proteome</keyword>
<accession>A0ABV7SX29</accession>
<organism evidence="1 2">
    <name type="scientific">Sphingomonas hylomeconis</name>
    <dbReference type="NCBI Taxonomy" id="1395958"/>
    <lineage>
        <taxon>Bacteria</taxon>
        <taxon>Pseudomonadati</taxon>
        <taxon>Pseudomonadota</taxon>
        <taxon>Alphaproteobacteria</taxon>
        <taxon>Sphingomonadales</taxon>
        <taxon>Sphingomonadaceae</taxon>
        <taxon>Sphingomonas</taxon>
    </lineage>
</organism>
<dbReference type="InterPro" id="IPR008792">
    <property type="entry name" value="PQQD"/>
</dbReference>
<dbReference type="InterPro" id="IPR041881">
    <property type="entry name" value="PqqD_sf"/>
</dbReference>
<dbReference type="Pfam" id="PF05402">
    <property type="entry name" value="PqqD"/>
    <property type="match status" value="1"/>
</dbReference>
<gene>
    <name evidence="1" type="ORF">ACFONA_11745</name>
</gene>
<evidence type="ECO:0000313" key="2">
    <source>
        <dbReference type="Proteomes" id="UP001595713"/>
    </source>
</evidence>
<sequence>MIYRTGDWASAKVADEIMMINIEQCLYLGMNAVGARIWELIEQPAEIEVVCAALRTEFDVAPDVCRAEVDAFVKKMAAYGAIAVG</sequence>